<evidence type="ECO:0000313" key="4">
    <source>
        <dbReference type="Proteomes" id="UP001056576"/>
    </source>
</evidence>
<proteinExistence type="predicted"/>
<feature type="transmembrane region" description="Helical" evidence="2">
    <location>
        <begin position="44"/>
        <end position="62"/>
    </location>
</feature>
<feature type="compositionally biased region" description="Low complexity" evidence="1">
    <location>
        <begin position="75"/>
        <end position="89"/>
    </location>
</feature>
<dbReference type="Proteomes" id="UP001056576">
    <property type="component" value="Segment"/>
</dbReference>
<name>A0A9E7SKF6_9CAUD</name>
<organism evidence="3 4">
    <name type="scientific">Brevundimonas phage vB_BpoS-Kikimora</name>
    <dbReference type="NCBI Taxonomy" id="2948601"/>
    <lineage>
        <taxon>Viruses</taxon>
        <taxon>Duplodnaviria</taxon>
        <taxon>Heunggongvirae</taxon>
        <taxon>Uroviricota</taxon>
        <taxon>Caudoviricetes</taxon>
        <taxon>Jeanschmidtviridae</taxon>
        <taxon>Kikimoravirus</taxon>
        <taxon>Kikimoravirus kikimora</taxon>
    </lineage>
</organism>
<keyword evidence="2" id="KW-0472">Membrane</keyword>
<keyword evidence="4" id="KW-1185">Reference proteome</keyword>
<reference evidence="3 4" key="1">
    <citation type="submission" date="2022-05" db="EMBL/GenBank/DDBJ databases">
        <authorList>
            <person name="Friedrich I."/>
            <person name="Poehlein A."/>
            <person name="Schneider D."/>
            <person name="Hertel R."/>
            <person name="Daniel R."/>
        </authorList>
    </citation>
    <scope>NUCLEOTIDE SEQUENCE [LARGE SCALE GENOMIC DNA]</scope>
</reference>
<feature type="region of interest" description="Disordered" evidence="1">
    <location>
        <begin position="127"/>
        <end position="176"/>
    </location>
</feature>
<keyword evidence="2" id="KW-0812">Transmembrane</keyword>
<evidence type="ECO:0000256" key="2">
    <source>
        <dbReference type="SAM" id="Phobius"/>
    </source>
</evidence>
<gene>
    <name evidence="3" type="ORF">KIKIMORA_03310</name>
</gene>
<feature type="transmembrane region" description="Helical" evidence="2">
    <location>
        <begin position="7"/>
        <end position="32"/>
    </location>
</feature>
<keyword evidence="2" id="KW-1133">Transmembrane helix</keyword>
<dbReference type="EMBL" id="ON529857">
    <property type="protein sequence ID" value="USN15473.1"/>
    <property type="molecule type" value="Genomic_DNA"/>
</dbReference>
<protein>
    <submittedName>
        <fullName evidence="3">Inner membrane spanin component</fullName>
    </submittedName>
</protein>
<feature type="region of interest" description="Disordered" evidence="1">
    <location>
        <begin position="73"/>
        <end position="115"/>
    </location>
</feature>
<sequence length="176" mass="19128">MGSILLALLFNPGTLWTIAGLCGLFALIYFTLGPERAFKLAGDIRLWFIAGLVMAVMAFAHSEDRAKTLERKLDAAAQQQTADKQAQASQERRAAQRETRRTQQERIRERIDAAPEGEKLDAALDAIAAENPDHGDEDAVLDRRSKKAQPAPAGGAVADEPGVDRVRKPSDVVVVP</sequence>
<evidence type="ECO:0000256" key="1">
    <source>
        <dbReference type="SAM" id="MobiDB-lite"/>
    </source>
</evidence>
<feature type="compositionally biased region" description="Basic and acidic residues" evidence="1">
    <location>
        <begin position="90"/>
        <end position="115"/>
    </location>
</feature>
<evidence type="ECO:0000313" key="3">
    <source>
        <dbReference type="EMBL" id="USN15473.1"/>
    </source>
</evidence>
<accession>A0A9E7SKF6</accession>